<dbReference type="InParanoid" id="A0A074ZLT5"/>
<dbReference type="OrthoDB" id="10620689at2759"/>
<dbReference type="AlphaFoldDB" id="A0A074ZLT5"/>
<gene>
    <name evidence="1" type="ORF">AUEXF2481DRAFT_173223</name>
</gene>
<evidence type="ECO:0000313" key="2">
    <source>
        <dbReference type="Proteomes" id="UP000030641"/>
    </source>
</evidence>
<proteinExistence type="predicted"/>
<dbReference type="GeneID" id="25362274"/>
<accession>A0A074ZLT5</accession>
<organism evidence="1 2">
    <name type="scientific">Aureobasidium subglaciale (strain EXF-2481)</name>
    <name type="common">Aureobasidium pullulans var. subglaciale</name>
    <dbReference type="NCBI Taxonomy" id="1043005"/>
    <lineage>
        <taxon>Eukaryota</taxon>
        <taxon>Fungi</taxon>
        <taxon>Dikarya</taxon>
        <taxon>Ascomycota</taxon>
        <taxon>Pezizomycotina</taxon>
        <taxon>Dothideomycetes</taxon>
        <taxon>Dothideomycetidae</taxon>
        <taxon>Dothideales</taxon>
        <taxon>Saccotheciaceae</taxon>
        <taxon>Aureobasidium</taxon>
    </lineage>
</organism>
<dbReference type="HOGENOM" id="CLU_1133393_0_0_1"/>
<protein>
    <submittedName>
        <fullName evidence="1">Uncharacterized protein</fullName>
    </submittedName>
</protein>
<reference evidence="1 2" key="1">
    <citation type="journal article" date="2014" name="BMC Genomics">
        <title>Genome sequencing of four Aureobasidium pullulans varieties: biotechnological potential, stress tolerance, and description of new species.</title>
        <authorList>
            <person name="Gostin Ar C."/>
            <person name="Ohm R.A."/>
            <person name="Kogej T."/>
            <person name="Sonjak S."/>
            <person name="Turk M."/>
            <person name="Zajc J."/>
            <person name="Zalar P."/>
            <person name="Grube M."/>
            <person name="Sun H."/>
            <person name="Han J."/>
            <person name="Sharma A."/>
            <person name="Chiniquy J."/>
            <person name="Ngan C.Y."/>
            <person name="Lipzen A."/>
            <person name="Barry K."/>
            <person name="Grigoriev I.V."/>
            <person name="Gunde-Cimerman N."/>
        </authorList>
    </citation>
    <scope>NUCLEOTIDE SEQUENCE [LARGE SCALE GENOMIC DNA]</scope>
    <source>
        <strain evidence="1 2">EXF-2481</strain>
    </source>
</reference>
<dbReference type="EMBL" id="KL584750">
    <property type="protein sequence ID" value="KEQ99371.1"/>
    <property type="molecule type" value="Genomic_DNA"/>
</dbReference>
<dbReference type="Proteomes" id="UP000030641">
    <property type="component" value="Unassembled WGS sequence"/>
</dbReference>
<dbReference type="RefSeq" id="XP_013348365.1">
    <property type="nucleotide sequence ID" value="XM_013492911.1"/>
</dbReference>
<evidence type="ECO:0000313" key="1">
    <source>
        <dbReference type="EMBL" id="KEQ99371.1"/>
    </source>
</evidence>
<sequence length="245" mass="27607">MVYLHGRAEEEAIAKRPARKRYVQHTAQARGRAWMHDRRSVVGPSMQWCGSKDWAWRMFEPFEKSSQAPAGSADETPLLCPPRSVASLVAACIVRFRIEKQIFLLGTESHPLCQANSANQTRTKMLHGITPLMTGNESWTSKRSCSQPKRHASIDVDYEFHCLLHTAGSLSPELCFFGDVYTAPVDPLACYDDAYSQLAACLSRAYERKMARIKDIRSEVRCEGVGRKMYDGGGWEDCVSRRIVS</sequence>
<keyword evidence="2" id="KW-1185">Reference proteome</keyword>
<name>A0A074ZLT5_AURSE</name>